<evidence type="ECO:0000313" key="6">
    <source>
        <dbReference type="Proteomes" id="UP000008744"/>
    </source>
</evidence>
<dbReference type="Pfam" id="PF05253">
    <property type="entry name" value="zf-U11-48K"/>
    <property type="match status" value="2"/>
</dbReference>
<organism evidence="6">
    <name type="scientific">Drosophila persimilis</name>
    <name type="common">Fruit fly</name>
    <dbReference type="NCBI Taxonomy" id="7234"/>
    <lineage>
        <taxon>Eukaryota</taxon>
        <taxon>Metazoa</taxon>
        <taxon>Ecdysozoa</taxon>
        <taxon>Arthropoda</taxon>
        <taxon>Hexapoda</taxon>
        <taxon>Insecta</taxon>
        <taxon>Pterygota</taxon>
        <taxon>Neoptera</taxon>
        <taxon>Endopterygota</taxon>
        <taxon>Diptera</taxon>
        <taxon>Brachycera</taxon>
        <taxon>Muscomorpha</taxon>
        <taxon>Ephydroidea</taxon>
        <taxon>Drosophilidae</taxon>
        <taxon>Drosophila</taxon>
        <taxon>Sophophora</taxon>
    </lineage>
</organism>
<evidence type="ECO:0000259" key="4">
    <source>
        <dbReference type="PROSITE" id="PS51800"/>
    </source>
</evidence>
<dbReference type="EMBL" id="CH479197">
    <property type="protein sequence ID" value="EDW27739.1"/>
    <property type="molecule type" value="Genomic_DNA"/>
</dbReference>
<reference evidence="5 6" key="1">
    <citation type="journal article" date="2007" name="Nature">
        <title>Evolution of genes and genomes on the Drosophila phylogeny.</title>
        <authorList>
            <consortium name="Drosophila 12 Genomes Consortium"/>
            <person name="Clark A.G."/>
            <person name="Eisen M.B."/>
            <person name="Smith D.R."/>
            <person name="Bergman C.M."/>
            <person name="Oliver B."/>
            <person name="Markow T.A."/>
            <person name="Kaufman T.C."/>
            <person name="Kellis M."/>
            <person name="Gelbart W."/>
            <person name="Iyer V.N."/>
            <person name="Pollard D.A."/>
            <person name="Sackton T.B."/>
            <person name="Larracuente A.M."/>
            <person name="Singh N.D."/>
            <person name="Abad J.P."/>
            <person name="Abt D.N."/>
            <person name="Adryan B."/>
            <person name="Aguade M."/>
            <person name="Akashi H."/>
            <person name="Anderson W.W."/>
            <person name="Aquadro C.F."/>
            <person name="Ardell D.H."/>
            <person name="Arguello R."/>
            <person name="Artieri C.G."/>
            <person name="Barbash D.A."/>
            <person name="Barker D."/>
            <person name="Barsanti P."/>
            <person name="Batterham P."/>
            <person name="Batzoglou S."/>
            <person name="Begun D."/>
            <person name="Bhutkar A."/>
            <person name="Blanco E."/>
            <person name="Bosak S.A."/>
            <person name="Bradley R.K."/>
            <person name="Brand A.D."/>
            <person name="Brent M.R."/>
            <person name="Brooks A.N."/>
            <person name="Brown R.H."/>
            <person name="Butlin R.K."/>
            <person name="Caggese C."/>
            <person name="Calvi B.R."/>
            <person name="Bernardo de Carvalho A."/>
            <person name="Caspi A."/>
            <person name="Castrezana S."/>
            <person name="Celniker S.E."/>
            <person name="Chang J.L."/>
            <person name="Chapple C."/>
            <person name="Chatterji S."/>
            <person name="Chinwalla A."/>
            <person name="Civetta A."/>
            <person name="Clifton S.W."/>
            <person name="Comeron J.M."/>
            <person name="Costello J.C."/>
            <person name="Coyne J.A."/>
            <person name="Daub J."/>
            <person name="David R.G."/>
            <person name="Delcher A.L."/>
            <person name="Delehaunty K."/>
            <person name="Do C.B."/>
            <person name="Ebling H."/>
            <person name="Edwards K."/>
            <person name="Eickbush T."/>
            <person name="Evans J.D."/>
            <person name="Filipski A."/>
            <person name="Findeiss S."/>
            <person name="Freyhult E."/>
            <person name="Fulton L."/>
            <person name="Fulton R."/>
            <person name="Garcia A.C."/>
            <person name="Gardiner A."/>
            <person name="Garfield D.A."/>
            <person name="Garvin B.E."/>
            <person name="Gibson G."/>
            <person name="Gilbert D."/>
            <person name="Gnerre S."/>
            <person name="Godfrey J."/>
            <person name="Good R."/>
            <person name="Gotea V."/>
            <person name="Gravely B."/>
            <person name="Greenberg A.J."/>
            <person name="Griffiths-Jones S."/>
            <person name="Gross S."/>
            <person name="Guigo R."/>
            <person name="Gustafson E.A."/>
            <person name="Haerty W."/>
            <person name="Hahn M.W."/>
            <person name="Halligan D.L."/>
            <person name="Halpern A.L."/>
            <person name="Halter G.M."/>
            <person name="Han M.V."/>
            <person name="Heger A."/>
            <person name="Hillier L."/>
            <person name="Hinrichs A.S."/>
            <person name="Holmes I."/>
            <person name="Hoskins R.A."/>
            <person name="Hubisz M.J."/>
            <person name="Hultmark D."/>
            <person name="Huntley M.A."/>
            <person name="Jaffe D.B."/>
            <person name="Jagadeeshan S."/>
            <person name="Jeck W.R."/>
            <person name="Johnson J."/>
            <person name="Jones C.D."/>
            <person name="Jordan W.C."/>
            <person name="Karpen G.H."/>
            <person name="Kataoka E."/>
            <person name="Keightley P.D."/>
            <person name="Kheradpour P."/>
            <person name="Kirkness E.F."/>
            <person name="Koerich L.B."/>
            <person name="Kristiansen K."/>
            <person name="Kudrna D."/>
            <person name="Kulathinal R.J."/>
            <person name="Kumar S."/>
            <person name="Kwok R."/>
            <person name="Lander E."/>
            <person name="Langley C.H."/>
            <person name="Lapoint R."/>
            <person name="Lazzaro B.P."/>
            <person name="Lee S.J."/>
            <person name="Levesque L."/>
            <person name="Li R."/>
            <person name="Lin C.F."/>
            <person name="Lin M.F."/>
            <person name="Lindblad-Toh K."/>
            <person name="Llopart A."/>
            <person name="Long M."/>
            <person name="Low L."/>
            <person name="Lozovsky E."/>
            <person name="Lu J."/>
            <person name="Luo M."/>
            <person name="Machado C.A."/>
            <person name="Makalowski W."/>
            <person name="Marzo M."/>
            <person name="Matsuda M."/>
            <person name="Matzkin L."/>
            <person name="McAllister B."/>
            <person name="McBride C.S."/>
            <person name="McKernan B."/>
            <person name="McKernan K."/>
            <person name="Mendez-Lago M."/>
            <person name="Minx P."/>
            <person name="Mollenhauer M.U."/>
            <person name="Montooth K."/>
            <person name="Mount S.M."/>
            <person name="Mu X."/>
            <person name="Myers E."/>
            <person name="Negre B."/>
            <person name="Newfeld S."/>
            <person name="Nielsen R."/>
            <person name="Noor M.A."/>
            <person name="O'Grady P."/>
            <person name="Pachter L."/>
            <person name="Papaceit M."/>
            <person name="Parisi M.J."/>
            <person name="Parisi M."/>
            <person name="Parts L."/>
            <person name="Pedersen J.S."/>
            <person name="Pesole G."/>
            <person name="Phillippy A.M."/>
            <person name="Ponting C.P."/>
            <person name="Pop M."/>
            <person name="Porcelli D."/>
            <person name="Powell J.R."/>
            <person name="Prohaska S."/>
            <person name="Pruitt K."/>
            <person name="Puig M."/>
            <person name="Quesneville H."/>
            <person name="Ram K.R."/>
            <person name="Rand D."/>
            <person name="Rasmussen M.D."/>
            <person name="Reed L.K."/>
            <person name="Reenan R."/>
            <person name="Reily A."/>
            <person name="Remington K.A."/>
            <person name="Rieger T.T."/>
            <person name="Ritchie M.G."/>
            <person name="Robin C."/>
            <person name="Rogers Y.H."/>
            <person name="Rohde C."/>
            <person name="Rozas J."/>
            <person name="Rubenfield M.J."/>
            <person name="Ruiz A."/>
            <person name="Russo S."/>
            <person name="Salzberg S.L."/>
            <person name="Sanchez-Gracia A."/>
            <person name="Saranga D.J."/>
            <person name="Sato H."/>
            <person name="Schaeffer S.W."/>
            <person name="Schatz M.C."/>
            <person name="Schlenke T."/>
            <person name="Schwartz R."/>
            <person name="Segarra C."/>
            <person name="Singh R.S."/>
            <person name="Sirot L."/>
            <person name="Sirota M."/>
            <person name="Sisneros N.B."/>
            <person name="Smith C.D."/>
            <person name="Smith T.F."/>
            <person name="Spieth J."/>
            <person name="Stage D.E."/>
            <person name="Stark A."/>
            <person name="Stephan W."/>
            <person name="Strausberg R.L."/>
            <person name="Strempel S."/>
            <person name="Sturgill D."/>
            <person name="Sutton G."/>
            <person name="Sutton G.G."/>
            <person name="Tao W."/>
            <person name="Teichmann S."/>
            <person name="Tobari Y.N."/>
            <person name="Tomimura Y."/>
            <person name="Tsolas J.M."/>
            <person name="Valente V.L."/>
            <person name="Venter E."/>
            <person name="Venter J.C."/>
            <person name="Vicario S."/>
            <person name="Vieira F.G."/>
            <person name="Vilella A.J."/>
            <person name="Villasante A."/>
            <person name="Walenz B."/>
            <person name="Wang J."/>
            <person name="Wasserman M."/>
            <person name="Watts T."/>
            <person name="Wilson D."/>
            <person name="Wilson R.K."/>
            <person name="Wing R.A."/>
            <person name="Wolfner M.F."/>
            <person name="Wong A."/>
            <person name="Wong G.K."/>
            <person name="Wu C.I."/>
            <person name="Wu G."/>
            <person name="Yamamoto D."/>
            <person name="Yang H.P."/>
            <person name="Yang S.P."/>
            <person name="Yorke J.A."/>
            <person name="Yoshida K."/>
            <person name="Zdobnov E."/>
            <person name="Zhang P."/>
            <person name="Zhang Y."/>
            <person name="Zimin A.V."/>
            <person name="Baldwin J."/>
            <person name="Abdouelleil A."/>
            <person name="Abdulkadir J."/>
            <person name="Abebe A."/>
            <person name="Abera B."/>
            <person name="Abreu J."/>
            <person name="Acer S.C."/>
            <person name="Aftuck L."/>
            <person name="Alexander A."/>
            <person name="An P."/>
            <person name="Anderson E."/>
            <person name="Anderson S."/>
            <person name="Arachi H."/>
            <person name="Azer M."/>
            <person name="Bachantsang P."/>
            <person name="Barry A."/>
            <person name="Bayul T."/>
            <person name="Berlin A."/>
            <person name="Bessette D."/>
            <person name="Bloom T."/>
            <person name="Blye J."/>
            <person name="Boguslavskiy L."/>
            <person name="Bonnet C."/>
            <person name="Boukhgalter B."/>
            <person name="Bourzgui I."/>
            <person name="Brown A."/>
            <person name="Cahill P."/>
            <person name="Channer S."/>
            <person name="Cheshatsang Y."/>
            <person name="Chuda L."/>
            <person name="Citroen M."/>
            <person name="Collymore A."/>
            <person name="Cooke P."/>
            <person name="Costello M."/>
            <person name="D'Aco K."/>
            <person name="Daza R."/>
            <person name="De Haan G."/>
            <person name="DeGray S."/>
            <person name="DeMaso C."/>
            <person name="Dhargay N."/>
            <person name="Dooley K."/>
            <person name="Dooley E."/>
            <person name="Doricent M."/>
            <person name="Dorje P."/>
            <person name="Dorjee K."/>
            <person name="Dupes A."/>
            <person name="Elong R."/>
            <person name="Falk J."/>
            <person name="Farina A."/>
            <person name="Faro S."/>
            <person name="Ferguson D."/>
            <person name="Fisher S."/>
            <person name="Foley C.D."/>
            <person name="Franke A."/>
            <person name="Friedrich D."/>
            <person name="Gadbois L."/>
            <person name="Gearin G."/>
            <person name="Gearin C.R."/>
            <person name="Giannoukos G."/>
            <person name="Goode T."/>
            <person name="Graham J."/>
            <person name="Grandbois E."/>
            <person name="Grewal S."/>
            <person name="Gyaltsen K."/>
            <person name="Hafez N."/>
            <person name="Hagos B."/>
            <person name="Hall J."/>
            <person name="Henson C."/>
            <person name="Hollinger A."/>
            <person name="Honan T."/>
            <person name="Huard M.D."/>
            <person name="Hughes L."/>
            <person name="Hurhula B."/>
            <person name="Husby M.E."/>
            <person name="Kamat A."/>
            <person name="Kanga B."/>
            <person name="Kashin S."/>
            <person name="Khazanovich D."/>
            <person name="Kisner P."/>
            <person name="Lance K."/>
            <person name="Lara M."/>
            <person name="Lee W."/>
            <person name="Lennon N."/>
            <person name="Letendre F."/>
            <person name="LeVine R."/>
            <person name="Lipovsky A."/>
            <person name="Liu X."/>
            <person name="Liu J."/>
            <person name="Liu S."/>
            <person name="Lokyitsang T."/>
            <person name="Lokyitsang Y."/>
            <person name="Lubonja R."/>
            <person name="Lui A."/>
            <person name="MacDonald P."/>
            <person name="Magnisalis V."/>
            <person name="Maru K."/>
            <person name="Matthews C."/>
            <person name="McCusker W."/>
            <person name="McDonough S."/>
            <person name="Mehta T."/>
            <person name="Meldrim J."/>
            <person name="Meneus L."/>
            <person name="Mihai O."/>
            <person name="Mihalev A."/>
            <person name="Mihova T."/>
            <person name="Mittelman R."/>
            <person name="Mlenga V."/>
            <person name="Montmayeur A."/>
            <person name="Mulrain L."/>
            <person name="Navidi A."/>
            <person name="Naylor J."/>
            <person name="Negash T."/>
            <person name="Nguyen T."/>
            <person name="Nguyen N."/>
            <person name="Nicol R."/>
            <person name="Norbu C."/>
            <person name="Norbu N."/>
            <person name="Novod N."/>
            <person name="O'Neill B."/>
            <person name="Osman S."/>
            <person name="Markiewicz E."/>
            <person name="Oyono O.L."/>
            <person name="Patti C."/>
            <person name="Phunkhang P."/>
            <person name="Pierre F."/>
            <person name="Priest M."/>
            <person name="Raghuraman S."/>
            <person name="Rege F."/>
            <person name="Reyes R."/>
            <person name="Rise C."/>
            <person name="Rogov P."/>
            <person name="Ross K."/>
            <person name="Ryan E."/>
            <person name="Settipalli S."/>
            <person name="Shea T."/>
            <person name="Sherpa N."/>
            <person name="Shi L."/>
            <person name="Shih D."/>
            <person name="Sparrow T."/>
            <person name="Spaulding J."/>
            <person name="Stalker J."/>
            <person name="Stange-Thomann N."/>
            <person name="Stavropoulos S."/>
            <person name="Stone C."/>
            <person name="Strader C."/>
            <person name="Tesfaye S."/>
            <person name="Thomson T."/>
            <person name="Thoulutsang Y."/>
            <person name="Thoulutsang D."/>
            <person name="Topham K."/>
            <person name="Topping I."/>
            <person name="Tsamla T."/>
            <person name="Vassiliev H."/>
            <person name="Vo A."/>
            <person name="Wangchuk T."/>
            <person name="Wangdi T."/>
            <person name="Weiand M."/>
            <person name="Wilkinson J."/>
            <person name="Wilson A."/>
            <person name="Yadav S."/>
            <person name="Young G."/>
            <person name="Yu Q."/>
            <person name="Zembek L."/>
            <person name="Zhong D."/>
            <person name="Zimmer A."/>
            <person name="Zwirko Z."/>
            <person name="Jaffe D.B."/>
            <person name="Alvarez P."/>
            <person name="Brockman W."/>
            <person name="Butler J."/>
            <person name="Chin C."/>
            <person name="Gnerre S."/>
            <person name="Grabherr M."/>
            <person name="Kleber M."/>
            <person name="Mauceli E."/>
            <person name="MacCallum I."/>
        </authorList>
    </citation>
    <scope>NUCLEOTIDE SEQUENCE [LARGE SCALE GENOMIC DNA]</scope>
    <source>
        <strain evidence="6">MSH-3 / Tucson 14011-0111.49</strain>
    </source>
</reference>
<evidence type="ECO:0000256" key="2">
    <source>
        <dbReference type="ARBA" id="ARBA00022771"/>
    </source>
</evidence>
<dbReference type="PROSITE" id="PS51800">
    <property type="entry name" value="ZF_CHHC_U11_48K"/>
    <property type="match status" value="2"/>
</dbReference>
<feature type="domain" description="CHHC U11-48K-type" evidence="4">
    <location>
        <begin position="49"/>
        <end position="76"/>
    </location>
</feature>
<keyword evidence="6" id="KW-1185">Reference proteome</keyword>
<dbReference type="AlphaFoldDB" id="B4GY83"/>
<name>B4GY83_DROPE</name>
<dbReference type="InterPro" id="IPR022776">
    <property type="entry name" value="TRM13/UPF0224_CHHC_Znf_dom"/>
</dbReference>
<dbReference type="Proteomes" id="UP000008744">
    <property type="component" value="Unassembled WGS sequence"/>
</dbReference>
<evidence type="ECO:0000313" key="5">
    <source>
        <dbReference type="EMBL" id="EDW27739.1"/>
    </source>
</evidence>
<dbReference type="PhylomeDB" id="B4GY83"/>
<proteinExistence type="predicted"/>
<keyword evidence="2" id="KW-0863">Zinc-finger</keyword>
<protein>
    <submittedName>
        <fullName evidence="5">GL19847</fullName>
    </submittedName>
</protein>
<dbReference type="SUPFAM" id="SSF57667">
    <property type="entry name" value="beta-beta-alpha zinc fingers"/>
    <property type="match status" value="1"/>
</dbReference>
<keyword evidence="1" id="KW-0479">Metal-binding</keyword>
<dbReference type="GO" id="GO:0008270">
    <property type="term" value="F:zinc ion binding"/>
    <property type="evidence" value="ECO:0007669"/>
    <property type="project" value="UniProtKB-KW"/>
</dbReference>
<evidence type="ECO:0000256" key="1">
    <source>
        <dbReference type="ARBA" id="ARBA00022723"/>
    </source>
</evidence>
<dbReference type="InterPro" id="IPR036236">
    <property type="entry name" value="Znf_C2H2_sf"/>
</dbReference>
<dbReference type="KEGG" id="dpe:6598523"/>
<sequence length="156" mass="18402">MSQNLSLKVAPSSKDDYLECPFDEGHVIMRSRMTVHLVRCAPNHHGSRKVRCPFNNTHIYTISKMKIHVGTCPERAGFEKFMNQNEIAEPDELPYEKKEEIECSEDWDKEPEVGTYNPKLYCDKKFLIRNPQGNPPAVRREIRESERKRFQQHHKF</sequence>
<dbReference type="OrthoDB" id="5839404at2759"/>
<feature type="domain" description="CHHC U11-48K-type" evidence="4">
    <location>
        <begin position="17"/>
        <end position="44"/>
    </location>
</feature>
<dbReference type="HOGENOM" id="CLU_105561_1_0_1"/>
<dbReference type="eggNOG" id="KOG4376">
    <property type="taxonomic scope" value="Eukaryota"/>
</dbReference>
<evidence type="ECO:0000256" key="3">
    <source>
        <dbReference type="ARBA" id="ARBA00022833"/>
    </source>
</evidence>
<keyword evidence="3" id="KW-0862">Zinc</keyword>
<dbReference type="OMA" id="LARCPYN"/>
<accession>B4GY83</accession>
<gene>
    <name evidence="5" type="primary">Dper\GL19847</name>
    <name evidence="5" type="ORF">Dper_GL19847</name>
</gene>